<evidence type="ECO:0000313" key="3">
    <source>
        <dbReference type="Proteomes" id="UP000265955"/>
    </source>
</evidence>
<dbReference type="PANTHER" id="PTHR46246">
    <property type="entry name" value="GUANOSINE-3',5'-BIS(DIPHOSPHATE) 3'-PYROPHOSPHOHYDROLASE MESH1"/>
    <property type="match status" value="1"/>
</dbReference>
<dbReference type="GO" id="GO:0008893">
    <property type="term" value="F:guanosine-3',5'-bis(diphosphate) 3'-diphosphatase activity"/>
    <property type="evidence" value="ECO:0007669"/>
    <property type="project" value="TreeGrafter"/>
</dbReference>
<dbReference type="Proteomes" id="UP000265955">
    <property type="component" value="Unassembled WGS sequence"/>
</dbReference>
<dbReference type="InterPro" id="IPR052194">
    <property type="entry name" value="MESH1"/>
</dbReference>
<feature type="compositionally biased region" description="Basic and acidic residues" evidence="1">
    <location>
        <begin position="175"/>
        <end position="188"/>
    </location>
</feature>
<dbReference type="RefSeq" id="WP_119768946.1">
    <property type="nucleotide sequence ID" value="NZ_QYUO01000001.1"/>
</dbReference>
<accession>A0A3A3FTY7</accession>
<evidence type="ECO:0000256" key="1">
    <source>
        <dbReference type="SAM" id="MobiDB-lite"/>
    </source>
</evidence>
<dbReference type="Pfam" id="PF13328">
    <property type="entry name" value="HD_4"/>
    <property type="match status" value="1"/>
</dbReference>
<feature type="region of interest" description="Disordered" evidence="1">
    <location>
        <begin position="175"/>
        <end position="197"/>
    </location>
</feature>
<reference evidence="3" key="1">
    <citation type="submission" date="2018-09" db="EMBL/GenBank/DDBJ databases">
        <authorList>
            <person name="Zhu H."/>
        </authorList>
    </citation>
    <scope>NUCLEOTIDE SEQUENCE [LARGE SCALE GENOMIC DNA]</scope>
    <source>
        <strain evidence="3">K1R23-30</strain>
    </source>
</reference>
<organism evidence="2 3">
    <name type="scientific">Noviherbaspirillum saxi</name>
    <dbReference type="NCBI Taxonomy" id="2320863"/>
    <lineage>
        <taxon>Bacteria</taxon>
        <taxon>Pseudomonadati</taxon>
        <taxon>Pseudomonadota</taxon>
        <taxon>Betaproteobacteria</taxon>
        <taxon>Burkholderiales</taxon>
        <taxon>Oxalobacteraceae</taxon>
        <taxon>Noviherbaspirillum</taxon>
    </lineage>
</organism>
<dbReference type="OrthoDB" id="9802385at2"/>
<evidence type="ECO:0000313" key="2">
    <source>
        <dbReference type="EMBL" id="RJF99000.1"/>
    </source>
</evidence>
<proteinExistence type="predicted"/>
<dbReference type="PANTHER" id="PTHR46246:SF1">
    <property type="entry name" value="GUANOSINE-3',5'-BIS(DIPHOSPHATE) 3'-PYROPHOSPHOHYDROLASE MESH1"/>
    <property type="match status" value="1"/>
</dbReference>
<protein>
    <submittedName>
        <fullName evidence="2">Bifunctional (P)ppGpp synthetase/guanosine-3',5'-bis(Diphosphate) 3'-pyrophosphohydrolase</fullName>
    </submittedName>
</protein>
<keyword evidence="2" id="KW-0378">Hydrolase</keyword>
<keyword evidence="3" id="KW-1185">Reference proteome</keyword>
<name>A0A3A3FTY7_9BURK</name>
<comment type="caution">
    <text evidence="2">The sequence shown here is derived from an EMBL/GenBank/DDBJ whole genome shotgun (WGS) entry which is preliminary data.</text>
</comment>
<gene>
    <name evidence="2" type="ORF">D3871_11140</name>
</gene>
<dbReference type="Gene3D" id="1.10.3210.10">
    <property type="entry name" value="Hypothetical protein af1432"/>
    <property type="match status" value="1"/>
</dbReference>
<dbReference type="EMBL" id="QYUO01000001">
    <property type="protein sequence ID" value="RJF99000.1"/>
    <property type="molecule type" value="Genomic_DNA"/>
</dbReference>
<sequence length="197" mass="22282">MHADIAFSAMLFAREVHKNQVRRYTGNPYSDHLAEVAGIVATAAHAYPHHMRDQMIAVAWLHDCVEDQGVQHHTLIEKFGMPIADGVRWLSDLEKGNRQERKAASRARLARAPDWVQTIKCADLISNTSSIVKHDPTFAVTYLQEKRELLAVLTNVDMGLWHLAAAQANVQAISKRERERENDRKSATKDMALLRLP</sequence>
<dbReference type="SUPFAM" id="SSF109604">
    <property type="entry name" value="HD-domain/PDEase-like"/>
    <property type="match status" value="1"/>
</dbReference>
<dbReference type="AlphaFoldDB" id="A0A3A3FTY7"/>